<protein>
    <submittedName>
        <fullName evidence="1">Uncharacterized protein</fullName>
    </submittedName>
</protein>
<comment type="caution">
    <text evidence="1">The sequence shown here is derived from an EMBL/GenBank/DDBJ whole genome shotgun (WGS) entry which is preliminary data.</text>
</comment>
<accession>A0ABW6ES83</accession>
<sequence length="42" mass="4693">MTAVTGRPLQYQTLTGPQERRAYERAVTGALLAAREIRYARG</sequence>
<proteinExistence type="predicted"/>
<keyword evidence="2" id="KW-1185">Reference proteome</keyword>
<name>A0ABW6ES83_9ACTN</name>
<gene>
    <name evidence="1" type="ORF">ACFWOQ_01145</name>
</gene>
<dbReference type="EMBL" id="JBHXKZ010000001">
    <property type="protein sequence ID" value="MFD4821166.1"/>
    <property type="molecule type" value="Genomic_DNA"/>
</dbReference>
<dbReference type="Proteomes" id="UP001598352">
    <property type="component" value="Unassembled WGS sequence"/>
</dbReference>
<dbReference type="RefSeq" id="WP_382760475.1">
    <property type="nucleotide sequence ID" value="NZ_JBHXKZ010000001.1"/>
</dbReference>
<reference evidence="1 2" key="1">
    <citation type="submission" date="2024-09" db="EMBL/GenBank/DDBJ databases">
        <title>The Natural Products Discovery Center: Release of the First 8490 Sequenced Strains for Exploring Actinobacteria Biosynthetic Diversity.</title>
        <authorList>
            <person name="Kalkreuter E."/>
            <person name="Kautsar S.A."/>
            <person name="Yang D."/>
            <person name="Bader C.D."/>
            <person name="Teijaro C.N."/>
            <person name="Fluegel L."/>
            <person name="Davis C.M."/>
            <person name="Simpson J.R."/>
            <person name="Lauterbach L."/>
            <person name="Steele A.D."/>
            <person name="Gui C."/>
            <person name="Meng S."/>
            <person name="Li G."/>
            <person name="Viehrig K."/>
            <person name="Ye F."/>
            <person name="Su P."/>
            <person name="Kiefer A.F."/>
            <person name="Nichols A."/>
            <person name="Cepeda A.J."/>
            <person name="Yan W."/>
            <person name="Fan B."/>
            <person name="Jiang Y."/>
            <person name="Adhikari A."/>
            <person name="Zheng C.-J."/>
            <person name="Schuster L."/>
            <person name="Cowan T.M."/>
            <person name="Smanski M.J."/>
            <person name="Chevrette M.G."/>
            <person name="De Carvalho L.P.S."/>
            <person name="Shen B."/>
        </authorList>
    </citation>
    <scope>NUCLEOTIDE SEQUENCE [LARGE SCALE GENOMIC DNA]</scope>
    <source>
        <strain evidence="1 2">NPDC058428</strain>
    </source>
</reference>
<evidence type="ECO:0000313" key="2">
    <source>
        <dbReference type="Proteomes" id="UP001598352"/>
    </source>
</evidence>
<organism evidence="1 2">
    <name type="scientific">Streptomyces rubiginosohelvolus</name>
    <dbReference type="NCBI Taxonomy" id="67362"/>
    <lineage>
        <taxon>Bacteria</taxon>
        <taxon>Bacillati</taxon>
        <taxon>Actinomycetota</taxon>
        <taxon>Actinomycetes</taxon>
        <taxon>Kitasatosporales</taxon>
        <taxon>Streptomycetaceae</taxon>
        <taxon>Streptomyces</taxon>
    </lineage>
</organism>
<evidence type="ECO:0000313" key="1">
    <source>
        <dbReference type="EMBL" id="MFD4821166.1"/>
    </source>
</evidence>